<dbReference type="InterPro" id="IPR002060">
    <property type="entry name" value="Squ/phyt_synthse"/>
</dbReference>
<reference evidence="2" key="1">
    <citation type="submission" date="2019-12" db="EMBL/GenBank/DDBJ databases">
        <title>Complete genome of Terracaulis silvestris 0127_4.</title>
        <authorList>
            <person name="Vieira S."/>
            <person name="Riedel T."/>
            <person name="Sproer C."/>
            <person name="Pascual J."/>
            <person name="Boedeker C."/>
            <person name="Overmann J."/>
        </authorList>
    </citation>
    <scope>NUCLEOTIDE SEQUENCE [LARGE SCALE GENOMIC DNA]</scope>
    <source>
        <strain evidence="2">0127_4</strain>
    </source>
</reference>
<dbReference type="KEGG" id="tsv:DSM104635_02267"/>
<dbReference type="EMBL" id="CP047045">
    <property type="protein sequence ID" value="QGZ95418.1"/>
    <property type="molecule type" value="Genomic_DNA"/>
</dbReference>
<dbReference type="Gene3D" id="1.10.600.10">
    <property type="entry name" value="Farnesyl Diphosphate Synthase"/>
    <property type="match status" value="1"/>
</dbReference>
<dbReference type="SUPFAM" id="SSF48576">
    <property type="entry name" value="Terpenoid synthases"/>
    <property type="match status" value="1"/>
</dbReference>
<protein>
    <submittedName>
        <fullName evidence="1">Squalene synthase HpnD</fullName>
    </submittedName>
</protein>
<name>A0A6I6MPV5_9CAUL</name>
<dbReference type="RefSeq" id="WP_158766281.1">
    <property type="nucleotide sequence ID" value="NZ_CP047045.1"/>
</dbReference>
<sequence>MTQIGDISETVRRVDEDRWLASRFAPADVRGDLIALYALNYELARTAEIVSQPTLGDIRLAWWREAMAEIHEGRTPRAHPVVDALAQSRKLWPRQALEDLIDARARDLDATPFENEAAFSAYLDATAGQLMRLALIACGAEMPEAFITQAARAWGGLGFVRNRRTSLAGVSRDDEITRAMNAYAQARTHAVPADAFPAIGYLALTPGYAATLKTGGAERPLLFRQLELVAASATGRL</sequence>
<proteinExistence type="predicted"/>
<dbReference type="Pfam" id="PF00494">
    <property type="entry name" value="SQS_PSY"/>
    <property type="match status" value="1"/>
</dbReference>
<gene>
    <name evidence="1" type="ORF">DSM104635_02267</name>
</gene>
<accession>A0A6I6MPV5</accession>
<evidence type="ECO:0000313" key="1">
    <source>
        <dbReference type="EMBL" id="QGZ95418.1"/>
    </source>
</evidence>
<evidence type="ECO:0000313" key="2">
    <source>
        <dbReference type="Proteomes" id="UP000431269"/>
    </source>
</evidence>
<dbReference type="AlphaFoldDB" id="A0A6I6MPV5"/>
<organism evidence="1 2">
    <name type="scientific">Terricaulis silvestris</name>
    <dbReference type="NCBI Taxonomy" id="2686094"/>
    <lineage>
        <taxon>Bacteria</taxon>
        <taxon>Pseudomonadati</taxon>
        <taxon>Pseudomonadota</taxon>
        <taxon>Alphaproteobacteria</taxon>
        <taxon>Caulobacterales</taxon>
        <taxon>Caulobacteraceae</taxon>
        <taxon>Terricaulis</taxon>
    </lineage>
</organism>
<dbReference type="InterPro" id="IPR008949">
    <property type="entry name" value="Isoprenoid_synthase_dom_sf"/>
</dbReference>
<keyword evidence="2" id="KW-1185">Reference proteome</keyword>
<dbReference type="Proteomes" id="UP000431269">
    <property type="component" value="Chromosome"/>
</dbReference>